<evidence type="ECO:0000313" key="3">
    <source>
        <dbReference type="Proteomes" id="UP000637061"/>
    </source>
</evidence>
<dbReference type="Proteomes" id="UP000637061">
    <property type="component" value="Unassembled WGS sequence"/>
</dbReference>
<dbReference type="EMBL" id="JAEHTE010000002">
    <property type="protein sequence ID" value="MBI6883096.1"/>
    <property type="molecule type" value="Genomic_DNA"/>
</dbReference>
<dbReference type="PROSITE" id="PS51257">
    <property type="entry name" value="PROKAR_LIPOPROTEIN"/>
    <property type="match status" value="1"/>
</dbReference>
<dbReference type="AlphaFoldDB" id="A0A8I1ECE7"/>
<accession>A0A8I1ECE7</accession>
<reference evidence="2" key="1">
    <citation type="submission" date="2020-12" db="EMBL/GenBank/DDBJ databases">
        <title>Enhanced detection system for hospital associated transmission using whole genome sequencing surveillance.</title>
        <authorList>
            <person name="Harrison L.H."/>
            <person name="Van Tyne D."/>
            <person name="Marsh J.W."/>
            <person name="Griffith M.P."/>
            <person name="Snyder D.J."/>
            <person name="Cooper V.S."/>
            <person name="Mustapha M."/>
        </authorList>
    </citation>
    <scope>NUCLEOTIDE SEQUENCE</scope>
    <source>
        <strain evidence="2">PSB00042</strain>
    </source>
</reference>
<dbReference type="RefSeq" id="WP_198746710.1">
    <property type="nucleotide sequence ID" value="NZ_JAEHTE010000002.1"/>
</dbReference>
<proteinExistence type="predicted"/>
<feature type="chain" id="PRO_5034618850" description="Lipoprotein" evidence="1">
    <location>
        <begin position="21"/>
        <end position="109"/>
    </location>
</feature>
<feature type="signal peptide" evidence="1">
    <location>
        <begin position="1"/>
        <end position="20"/>
    </location>
</feature>
<comment type="caution">
    <text evidence="2">The sequence shown here is derived from an EMBL/GenBank/DDBJ whole genome shotgun (WGS) entry which is preliminary data.</text>
</comment>
<sequence>MRCVKLLMFFLLLTVLSACAEKLTSGAYHVKVGTKDMMFDLGTAEIRLDRIILGGRYQPVDHWERDGNIVTAFDRDGSNVFQVCEEDGGKTLVVMNLEAGMRMTLTLLD</sequence>
<gene>
    <name evidence="2" type="ORF">JEU22_04140</name>
</gene>
<organism evidence="2 3">
    <name type="scientific">Pseudomonas putida</name>
    <name type="common">Arthrobacter siderocapsulatus</name>
    <dbReference type="NCBI Taxonomy" id="303"/>
    <lineage>
        <taxon>Bacteria</taxon>
        <taxon>Pseudomonadati</taxon>
        <taxon>Pseudomonadota</taxon>
        <taxon>Gammaproteobacteria</taxon>
        <taxon>Pseudomonadales</taxon>
        <taxon>Pseudomonadaceae</taxon>
        <taxon>Pseudomonas</taxon>
    </lineage>
</organism>
<protein>
    <recommendedName>
        <fullName evidence="4">Lipoprotein</fullName>
    </recommendedName>
</protein>
<keyword evidence="1" id="KW-0732">Signal</keyword>
<evidence type="ECO:0008006" key="4">
    <source>
        <dbReference type="Google" id="ProtNLM"/>
    </source>
</evidence>
<evidence type="ECO:0000256" key="1">
    <source>
        <dbReference type="SAM" id="SignalP"/>
    </source>
</evidence>
<name>A0A8I1ECE7_PSEPU</name>
<evidence type="ECO:0000313" key="2">
    <source>
        <dbReference type="EMBL" id="MBI6883096.1"/>
    </source>
</evidence>